<dbReference type="GO" id="GO:0003677">
    <property type="term" value="F:DNA binding"/>
    <property type="evidence" value="ECO:0007669"/>
    <property type="project" value="UniProtKB-KW"/>
</dbReference>
<dbReference type="SMART" id="SM00347">
    <property type="entry name" value="HTH_MARR"/>
    <property type="match status" value="1"/>
</dbReference>
<reference evidence="5" key="1">
    <citation type="submission" date="2016-04" db="EMBL/GenBank/DDBJ databases">
        <authorList>
            <person name="Evans L.H."/>
            <person name="Alamgir A."/>
            <person name="Owens N."/>
            <person name="Weber N.D."/>
            <person name="Virtaneva K."/>
            <person name="Barbian K."/>
            <person name="Babar A."/>
            <person name="Rosenke K."/>
        </authorList>
    </citation>
    <scope>NUCLEOTIDE SEQUENCE</scope>
    <source>
        <strain evidence="5">86</strain>
    </source>
</reference>
<dbReference type="EMBL" id="FLUN01000001">
    <property type="protein sequence ID" value="SBW08154.1"/>
    <property type="molecule type" value="Genomic_DNA"/>
</dbReference>
<dbReference type="InterPro" id="IPR036390">
    <property type="entry name" value="WH_DNA-bd_sf"/>
</dbReference>
<dbReference type="Gene3D" id="1.10.10.10">
    <property type="entry name" value="Winged helix-like DNA-binding domain superfamily/Winged helix DNA-binding domain"/>
    <property type="match status" value="1"/>
</dbReference>
<dbReference type="AlphaFoldDB" id="A0A212K8W3"/>
<dbReference type="InterPro" id="IPR036388">
    <property type="entry name" value="WH-like_DNA-bd_sf"/>
</dbReference>
<dbReference type="PRINTS" id="PR00598">
    <property type="entry name" value="HTHMARR"/>
</dbReference>
<dbReference type="PROSITE" id="PS50995">
    <property type="entry name" value="HTH_MARR_2"/>
    <property type="match status" value="1"/>
</dbReference>
<dbReference type="GO" id="GO:0006950">
    <property type="term" value="P:response to stress"/>
    <property type="evidence" value="ECO:0007669"/>
    <property type="project" value="TreeGrafter"/>
</dbReference>
<dbReference type="InterPro" id="IPR023187">
    <property type="entry name" value="Tscrpt_reg_MarR-type_CS"/>
</dbReference>
<dbReference type="InterPro" id="IPR039422">
    <property type="entry name" value="MarR/SlyA-like"/>
</dbReference>
<name>A0A212K8W3_9FIRM</name>
<proteinExistence type="predicted"/>
<dbReference type="PANTHER" id="PTHR33164:SF64">
    <property type="entry name" value="TRANSCRIPTIONAL REGULATOR SLYA"/>
    <property type="match status" value="1"/>
</dbReference>
<keyword evidence="1" id="KW-0805">Transcription regulation</keyword>
<dbReference type="Pfam" id="PF12802">
    <property type="entry name" value="MarR_2"/>
    <property type="match status" value="1"/>
</dbReference>
<dbReference type="PROSITE" id="PS01117">
    <property type="entry name" value="HTH_MARR_1"/>
    <property type="match status" value="1"/>
</dbReference>
<dbReference type="GO" id="GO:0003700">
    <property type="term" value="F:DNA-binding transcription factor activity"/>
    <property type="evidence" value="ECO:0007669"/>
    <property type="project" value="InterPro"/>
</dbReference>
<dbReference type="PANTHER" id="PTHR33164">
    <property type="entry name" value="TRANSCRIPTIONAL REGULATOR, MARR FAMILY"/>
    <property type="match status" value="1"/>
</dbReference>
<dbReference type="InterPro" id="IPR000835">
    <property type="entry name" value="HTH_MarR-typ"/>
</dbReference>
<evidence type="ECO:0000256" key="2">
    <source>
        <dbReference type="ARBA" id="ARBA00023125"/>
    </source>
</evidence>
<evidence type="ECO:0000259" key="4">
    <source>
        <dbReference type="PROSITE" id="PS50995"/>
    </source>
</evidence>
<accession>A0A212K8W3</accession>
<feature type="domain" description="HTH marR-type" evidence="4">
    <location>
        <begin position="3"/>
        <end position="136"/>
    </location>
</feature>
<protein>
    <submittedName>
        <fullName evidence="5">Transcriptional regulator, MarR family</fullName>
    </submittedName>
</protein>
<organism evidence="5">
    <name type="scientific">uncultured Eubacteriales bacterium</name>
    <dbReference type="NCBI Taxonomy" id="172733"/>
    <lineage>
        <taxon>Bacteria</taxon>
        <taxon>Bacillati</taxon>
        <taxon>Bacillota</taxon>
        <taxon>Clostridia</taxon>
        <taxon>Eubacteriales</taxon>
        <taxon>environmental samples</taxon>
    </lineage>
</organism>
<sequence length="143" mass="16411">MKKSAVREQLYRLEVDRRRRLQPLFAHLNLAPGQPRILNYLLEQGGGLTQRELADACYLDATTLSRALDRLEERGLVSRSTNGANRRANLITLTPEGEELAQEVAQGFRRMDEGLWQGFAPEEMEALMDGMERLRKNLDRLED</sequence>
<evidence type="ECO:0000256" key="3">
    <source>
        <dbReference type="ARBA" id="ARBA00023163"/>
    </source>
</evidence>
<keyword evidence="2" id="KW-0238">DNA-binding</keyword>
<keyword evidence="3" id="KW-0804">Transcription</keyword>
<gene>
    <name evidence="5" type="ORF">KL86CLO1_12406</name>
</gene>
<evidence type="ECO:0000256" key="1">
    <source>
        <dbReference type="ARBA" id="ARBA00023015"/>
    </source>
</evidence>
<evidence type="ECO:0000313" key="5">
    <source>
        <dbReference type="EMBL" id="SBW08154.1"/>
    </source>
</evidence>
<dbReference type="SUPFAM" id="SSF46785">
    <property type="entry name" value="Winged helix' DNA-binding domain"/>
    <property type="match status" value="1"/>
</dbReference>